<dbReference type="PANTHER" id="PTHR16125">
    <property type="entry name" value="TRANSMEMBRANE PROTEIN 74"/>
    <property type="match status" value="1"/>
</dbReference>
<evidence type="ECO:0000313" key="2">
    <source>
        <dbReference type="Proteomes" id="UP000221080"/>
    </source>
</evidence>
<dbReference type="KEGG" id="ipu:108256862"/>
<keyword evidence="1" id="KW-0472">Membrane</keyword>
<sequence length="266" mass="29684">MAELKILYPGPVSGQLANRDLEWTVQHEETYYPACTDEAAFLIERRFEAEPDARARRQFGFSAPRTEPLLLHQWGTDEEVHVCHDDEFETGFSEIPDVEIRIQNPETNCEHSSSFCDPDLSDDDFATEQAEKSADYGFICAVTFLVTGMFLVVVSYTVPRDVRVSPDSVSAREMEHLALENARVGAHLDRCVIAGLCLLTLGGVVLSTLLMVSLYKSEMVRRQAFASSKNSAKLYGSINFRGTGNQNNVPSHLSLDEDDVIIEISN</sequence>
<feature type="transmembrane region" description="Helical" evidence="1">
    <location>
        <begin position="192"/>
        <end position="215"/>
    </location>
</feature>
<dbReference type="Proteomes" id="UP000221080">
    <property type="component" value="Chromosome 24"/>
</dbReference>
<dbReference type="AlphaFoldDB" id="A0A9F7QRC6"/>
<name>A0A9F7QRC6_ICTPU</name>
<dbReference type="OrthoDB" id="6096234at2759"/>
<keyword evidence="1 3" id="KW-0812">Transmembrane</keyword>
<evidence type="ECO:0000256" key="1">
    <source>
        <dbReference type="SAM" id="Phobius"/>
    </source>
</evidence>
<evidence type="ECO:0000313" key="3">
    <source>
        <dbReference type="RefSeq" id="XP_053531320.1"/>
    </source>
</evidence>
<accession>A0A9F7QRC6</accession>
<reference evidence="3" key="2">
    <citation type="submission" date="2025-08" db="UniProtKB">
        <authorList>
            <consortium name="RefSeq"/>
        </authorList>
    </citation>
    <scope>IDENTIFICATION</scope>
    <source>
        <tissue evidence="3">Blood</tissue>
    </source>
</reference>
<dbReference type="RefSeq" id="XP_053531320.1">
    <property type="nucleotide sequence ID" value="XM_053675345.1"/>
</dbReference>
<reference evidence="2" key="1">
    <citation type="journal article" date="2016" name="Nat. Commun.">
        <title>The channel catfish genome sequence provides insights into the evolution of scale formation in teleosts.</title>
        <authorList>
            <person name="Liu Z."/>
            <person name="Liu S."/>
            <person name="Yao J."/>
            <person name="Bao L."/>
            <person name="Zhang J."/>
            <person name="Li Y."/>
            <person name="Jiang C."/>
            <person name="Sun L."/>
            <person name="Wang R."/>
            <person name="Zhang Y."/>
            <person name="Zhou T."/>
            <person name="Zeng Q."/>
            <person name="Fu Q."/>
            <person name="Gao S."/>
            <person name="Li N."/>
            <person name="Koren S."/>
            <person name="Jiang Y."/>
            <person name="Zimin A."/>
            <person name="Xu P."/>
            <person name="Phillippy A.M."/>
            <person name="Geng X."/>
            <person name="Song L."/>
            <person name="Sun F."/>
            <person name="Li C."/>
            <person name="Wang X."/>
            <person name="Chen A."/>
            <person name="Jin Y."/>
            <person name="Yuan Z."/>
            <person name="Yang Y."/>
            <person name="Tan S."/>
            <person name="Peatman E."/>
            <person name="Lu J."/>
            <person name="Qin Z."/>
            <person name="Dunham R."/>
            <person name="Li Z."/>
            <person name="Sonstegard T."/>
            <person name="Feng J."/>
            <person name="Danzmann R.G."/>
            <person name="Schroeder S."/>
            <person name="Scheffler B."/>
            <person name="Duke M.V."/>
            <person name="Ballard L."/>
            <person name="Kucuktas H."/>
            <person name="Kaltenboeck L."/>
            <person name="Liu H."/>
            <person name="Armbruster J."/>
            <person name="Xie Y."/>
            <person name="Kirby M.L."/>
            <person name="Tian Y."/>
            <person name="Flanagan M.E."/>
            <person name="Mu W."/>
            <person name="Waldbieser G.C."/>
        </authorList>
    </citation>
    <scope>NUCLEOTIDE SEQUENCE [LARGE SCALE GENOMIC DNA]</scope>
    <source>
        <strain evidence="2">SDA103</strain>
    </source>
</reference>
<protein>
    <submittedName>
        <fullName evidence="3">Transmembrane protein 74</fullName>
    </submittedName>
</protein>
<dbReference type="PANTHER" id="PTHR16125:SF3">
    <property type="entry name" value="TRANSMEMBRANE PROTEIN 74"/>
    <property type="match status" value="1"/>
</dbReference>
<feature type="transmembrane region" description="Helical" evidence="1">
    <location>
        <begin position="136"/>
        <end position="158"/>
    </location>
</feature>
<proteinExistence type="predicted"/>
<dbReference type="GeneID" id="108256862"/>
<gene>
    <name evidence="3" type="primary">LOC108256862</name>
</gene>
<keyword evidence="1" id="KW-1133">Transmembrane helix</keyword>
<keyword evidence="2" id="KW-1185">Reference proteome</keyword>
<organism evidence="2 3">
    <name type="scientific">Ictalurus punctatus</name>
    <name type="common">Channel catfish</name>
    <name type="synonym">Silurus punctatus</name>
    <dbReference type="NCBI Taxonomy" id="7998"/>
    <lineage>
        <taxon>Eukaryota</taxon>
        <taxon>Metazoa</taxon>
        <taxon>Chordata</taxon>
        <taxon>Craniata</taxon>
        <taxon>Vertebrata</taxon>
        <taxon>Euteleostomi</taxon>
        <taxon>Actinopterygii</taxon>
        <taxon>Neopterygii</taxon>
        <taxon>Teleostei</taxon>
        <taxon>Ostariophysi</taxon>
        <taxon>Siluriformes</taxon>
        <taxon>Ictaluridae</taxon>
        <taxon>Ictalurus</taxon>
    </lineage>
</organism>
<dbReference type="InterPro" id="IPR029695">
    <property type="entry name" value="TMEM74-like"/>
</dbReference>